<organism evidence="2 3">
    <name type="scientific">Aphanomyces astaci</name>
    <name type="common">Crayfish plague agent</name>
    <dbReference type="NCBI Taxonomy" id="112090"/>
    <lineage>
        <taxon>Eukaryota</taxon>
        <taxon>Sar</taxon>
        <taxon>Stramenopiles</taxon>
        <taxon>Oomycota</taxon>
        <taxon>Saprolegniomycetes</taxon>
        <taxon>Saprolegniales</taxon>
        <taxon>Verrucalvaceae</taxon>
        <taxon>Aphanomyces</taxon>
    </lineage>
</organism>
<dbReference type="Proteomes" id="UP000266239">
    <property type="component" value="Unassembled WGS sequence"/>
</dbReference>
<gene>
    <name evidence="2" type="ORF">DYB25_008752</name>
</gene>
<evidence type="ECO:0000313" key="2">
    <source>
        <dbReference type="EMBL" id="RHY09320.1"/>
    </source>
</evidence>
<feature type="region of interest" description="Disordered" evidence="1">
    <location>
        <begin position="17"/>
        <end position="81"/>
    </location>
</feature>
<name>A0A397ANA7_APHAT</name>
<proteinExistence type="predicted"/>
<evidence type="ECO:0000313" key="3">
    <source>
        <dbReference type="Proteomes" id="UP000266239"/>
    </source>
</evidence>
<reference evidence="2 3" key="1">
    <citation type="submission" date="2018-08" db="EMBL/GenBank/DDBJ databases">
        <title>Aphanomyces genome sequencing and annotation.</title>
        <authorList>
            <person name="Minardi D."/>
            <person name="Oidtmann B."/>
            <person name="Van Der Giezen M."/>
            <person name="Studholme D.J."/>
        </authorList>
    </citation>
    <scope>NUCLEOTIDE SEQUENCE [LARGE SCALE GENOMIC DNA]</scope>
    <source>
        <strain evidence="2 3">Yx</strain>
    </source>
</reference>
<dbReference type="EMBL" id="QUTA01006847">
    <property type="protein sequence ID" value="RHY09320.1"/>
    <property type="molecule type" value="Genomic_DNA"/>
</dbReference>
<sequence>MSREARKTAQIWASIEKMQKKEDELSLSDNSSDKTLKQQRKKKKHKQSPSDDDTPSTGPGKVAATNEPTSLGNNESTYHTSMLTLHKSSEFMRSSPFVPPRKKWVSRWETHHHQGPQGSHSEAEVARLGHDEEPLTIAPDNSCSIPTSTTSSATLVVGTDDAMGEVLTSTSPPASSTQHLVSPHHAPSSQLTHPPHLDHHATSAATTVPTIELPAPPLPQESQGILHPPSAVKGTIPNSRPTSQGILPHETEAEEGEYTANSPTNAAVPPQVVVDLGSTDLSPRGPIDSIVAAPSVASSRVQQEEHVPIEGSDGIVPKEISPSAPVVASPVMNALGSRRKRKSLWDVGDPRSERSLFVGLNRRRVTHCPIAFIMLRRLGLVVASAGAMAQARVDWVLARSNHHQHHSSNSNQLLLQDDTYAIGTNGADDDIRPDEYPECEWRVPGSDRNALDIEITKDTVNVDGLDTCFPNVFDHKDSLYFPYPRSSYHYDLEVPPPYDSIKPNPHVHVDVSIDLSDNANVLPAEAKPTIVDFDYKTFESNGPTILYNKLPQTPGVYRLALTAFDFDQAGHGSVQSRKCATCLSVTDTYRPTNTKPSDCSDKPSTAYSVAALERYQNQVNALIQYRVGATNNACSDNRCDEVFVERTAFFETQRTYQFDSQSAVLDPLGHWLTCLSQPLSDAEWAKLTTNPIDEKGDLVVVGGDGPPPSLCTRTCTHSVSLREYYTPYTCNVGVTSPRVCEGTVNSGIDLEKCAFSQTLALDGPTLAPAATVQLKLPASGWTHGEVKLIPNPTAVFPGANYKLPSDNSKELHFDVACERTTAWPQDYDTFCANKFQVNVHDLFTFVGDLSTDAAVQGLFETKSNEILVFWRVKNTFDNKWQRIDDSLELTFPRFETTLVFEGHSACGRVQQVEWTIFVHRTAELVTDAWWRSLWTCGSSKNACTVPQSDFRVCKFRFDPTSDAFKAMLDGPTLVAPPSPQPPPPNPPKLGTITYNVYGKNPSCAGKPDSFMRLNEGVCYKYDDVCAVLDKCQQLKGQYTSVSVQLYRNTKVAVVSLFNAHRCVGKAVNTIPRKCNTCATNESGGCSSGITCDFGPPPAPDLPPPPKPIEDALDVKIHWQFGGFHCTWQYDTTESVASSDWLDNTSGTEVIQHDVALTALPGAAWTKLTLTCTLPFSTVTQGIATARTVTKSFGIERCDEPCSADTRRRIQGTCAQLAWFQDAPAKRQPAPYQACAGVTVIPVISAKTFPKYTTAHVLEDELTCCNGKSLECKYACRPFHSNLDLKRCSPLG</sequence>
<feature type="compositionally biased region" description="Polar residues" evidence="1">
    <location>
        <begin position="66"/>
        <end position="81"/>
    </location>
</feature>
<feature type="compositionally biased region" description="Polar residues" evidence="1">
    <location>
        <begin position="236"/>
        <end position="245"/>
    </location>
</feature>
<evidence type="ECO:0000256" key="1">
    <source>
        <dbReference type="SAM" id="MobiDB-lite"/>
    </source>
</evidence>
<accession>A0A397ANA7</accession>
<comment type="caution">
    <text evidence="2">The sequence shown here is derived from an EMBL/GenBank/DDBJ whole genome shotgun (WGS) entry which is preliminary data.</text>
</comment>
<dbReference type="VEuPathDB" id="FungiDB:H257_17883"/>
<feature type="compositionally biased region" description="Polar residues" evidence="1">
    <location>
        <begin position="167"/>
        <end position="180"/>
    </location>
</feature>
<dbReference type="VEuPathDB" id="FungiDB:H257_13706"/>
<protein>
    <submittedName>
        <fullName evidence="2">Uncharacterized protein</fullName>
    </submittedName>
</protein>
<feature type="compositionally biased region" description="Basic residues" evidence="1">
    <location>
        <begin position="37"/>
        <end position="47"/>
    </location>
</feature>
<feature type="region of interest" description="Disordered" evidence="1">
    <location>
        <begin position="166"/>
        <end position="246"/>
    </location>
</feature>